<dbReference type="Gene3D" id="1.10.150.690">
    <property type="entry name" value="DUF2063"/>
    <property type="match status" value="1"/>
</dbReference>
<dbReference type="Proteomes" id="UP000198629">
    <property type="component" value="Unassembled WGS sequence"/>
</dbReference>
<protein>
    <submittedName>
        <fullName evidence="3">Uncharacterized protein</fullName>
    </submittedName>
</protein>
<gene>
    <name evidence="3" type="ORF">SAMN05192566_2532</name>
</gene>
<sequence>MQSLQAYQAAFTAHLRQPQQQAQPRGVNARRLAVYREIVFNQFYASVSACFPVLQSILGKRRFRKLVRQCFASHHFDSPFFRDISRAFVDFLQALDLAACHLPPFTAQLAHYEWIELYVSHLPAEGLPASATAIKDAEALAAATVQLQPAHSLLSYDYPVHQLSRKQAHLPPVPTYLLVFRTADFHIRFVQLNAMTYQLLLHLQSTQSGLTGHLACLAATLLPHLPAQSVTTFGLQTLYTLYLQQAIIAHPAGTA</sequence>
<dbReference type="Gene3D" id="3.90.930.50">
    <property type="match status" value="1"/>
</dbReference>
<dbReference type="InterPro" id="IPR054098">
    <property type="entry name" value="NGO1945-like_C"/>
</dbReference>
<dbReference type="EMBL" id="FNFX01000005">
    <property type="protein sequence ID" value="SDK81295.1"/>
    <property type="molecule type" value="Genomic_DNA"/>
</dbReference>
<dbReference type="InterPro" id="IPR044922">
    <property type="entry name" value="DUF2063_N_sf"/>
</dbReference>
<dbReference type="Pfam" id="PF22106">
    <property type="entry name" value="NGO1945_C"/>
    <property type="match status" value="1"/>
</dbReference>
<feature type="domain" description="Putative DNA-binding" evidence="1">
    <location>
        <begin position="7"/>
        <end position="92"/>
    </location>
</feature>
<name>A0A1G9EZ68_9PROT</name>
<dbReference type="STRING" id="492660.SAMN05192566_2532"/>
<evidence type="ECO:0000313" key="3">
    <source>
        <dbReference type="EMBL" id="SDK81295.1"/>
    </source>
</evidence>
<dbReference type="RefSeq" id="WP_091472600.1">
    <property type="nucleotide sequence ID" value="NZ_FNFX01000005.1"/>
</dbReference>
<feature type="domain" description="NGO1945-like C-terminal" evidence="2">
    <location>
        <begin position="149"/>
        <end position="241"/>
    </location>
</feature>
<dbReference type="AlphaFoldDB" id="A0A1G9EZ68"/>
<dbReference type="InterPro" id="IPR018640">
    <property type="entry name" value="DUF2063"/>
</dbReference>
<evidence type="ECO:0000259" key="2">
    <source>
        <dbReference type="Pfam" id="PF22106"/>
    </source>
</evidence>
<evidence type="ECO:0000259" key="1">
    <source>
        <dbReference type="Pfam" id="PF09836"/>
    </source>
</evidence>
<proteinExistence type="predicted"/>
<dbReference type="OrthoDB" id="4146344at2"/>
<keyword evidence="4" id="KW-1185">Reference proteome</keyword>
<evidence type="ECO:0000313" key="4">
    <source>
        <dbReference type="Proteomes" id="UP000198629"/>
    </source>
</evidence>
<accession>A0A1G9EZ68</accession>
<organism evidence="3 4">
    <name type="scientific">Methylophilus rhizosphaerae</name>
    <dbReference type="NCBI Taxonomy" id="492660"/>
    <lineage>
        <taxon>Bacteria</taxon>
        <taxon>Pseudomonadati</taxon>
        <taxon>Pseudomonadota</taxon>
        <taxon>Betaproteobacteria</taxon>
        <taxon>Nitrosomonadales</taxon>
        <taxon>Methylophilaceae</taxon>
        <taxon>Methylophilus</taxon>
    </lineage>
</organism>
<dbReference type="Pfam" id="PF09836">
    <property type="entry name" value="DUF2063"/>
    <property type="match status" value="1"/>
</dbReference>
<reference evidence="4" key="1">
    <citation type="submission" date="2016-10" db="EMBL/GenBank/DDBJ databases">
        <authorList>
            <person name="Varghese N."/>
            <person name="Submissions S."/>
        </authorList>
    </citation>
    <scope>NUCLEOTIDE SEQUENCE [LARGE SCALE GENOMIC DNA]</scope>
    <source>
        <strain evidence="4">CBMB127</strain>
    </source>
</reference>